<proteinExistence type="predicted"/>
<accession>A0AAD4M8S9</accession>
<evidence type="ECO:0000313" key="2">
    <source>
        <dbReference type="EMBL" id="KAI0303663.1"/>
    </source>
</evidence>
<evidence type="ECO:0000313" key="3">
    <source>
        <dbReference type="Proteomes" id="UP001203297"/>
    </source>
</evidence>
<feature type="compositionally biased region" description="Basic and acidic residues" evidence="1">
    <location>
        <begin position="424"/>
        <end position="446"/>
    </location>
</feature>
<evidence type="ECO:0000256" key="1">
    <source>
        <dbReference type="SAM" id="MobiDB-lite"/>
    </source>
</evidence>
<organism evidence="2 3">
    <name type="scientific">Multifurca ochricompacta</name>
    <dbReference type="NCBI Taxonomy" id="376703"/>
    <lineage>
        <taxon>Eukaryota</taxon>
        <taxon>Fungi</taxon>
        <taxon>Dikarya</taxon>
        <taxon>Basidiomycota</taxon>
        <taxon>Agaricomycotina</taxon>
        <taxon>Agaricomycetes</taxon>
        <taxon>Russulales</taxon>
        <taxon>Russulaceae</taxon>
        <taxon>Multifurca</taxon>
    </lineage>
</organism>
<evidence type="ECO:0008006" key="4">
    <source>
        <dbReference type="Google" id="ProtNLM"/>
    </source>
</evidence>
<dbReference type="EMBL" id="WTXG01000008">
    <property type="protein sequence ID" value="KAI0303663.1"/>
    <property type="molecule type" value="Genomic_DNA"/>
</dbReference>
<feature type="region of interest" description="Disordered" evidence="1">
    <location>
        <begin position="499"/>
        <end position="518"/>
    </location>
</feature>
<comment type="caution">
    <text evidence="2">The sequence shown here is derived from an EMBL/GenBank/DDBJ whole genome shotgun (WGS) entry which is preliminary data.</text>
</comment>
<feature type="region of interest" description="Disordered" evidence="1">
    <location>
        <begin position="245"/>
        <end position="365"/>
    </location>
</feature>
<dbReference type="Proteomes" id="UP001203297">
    <property type="component" value="Unassembled WGS sequence"/>
</dbReference>
<reference evidence="2" key="1">
    <citation type="journal article" date="2022" name="New Phytol.">
        <title>Evolutionary transition to the ectomycorrhizal habit in the genomes of a hyperdiverse lineage of mushroom-forming fungi.</title>
        <authorList>
            <person name="Looney B."/>
            <person name="Miyauchi S."/>
            <person name="Morin E."/>
            <person name="Drula E."/>
            <person name="Courty P.E."/>
            <person name="Kohler A."/>
            <person name="Kuo A."/>
            <person name="LaButti K."/>
            <person name="Pangilinan J."/>
            <person name="Lipzen A."/>
            <person name="Riley R."/>
            <person name="Andreopoulos W."/>
            <person name="He G."/>
            <person name="Johnson J."/>
            <person name="Nolan M."/>
            <person name="Tritt A."/>
            <person name="Barry K.W."/>
            <person name="Grigoriev I.V."/>
            <person name="Nagy L.G."/>
            <person name="Hibbett D."/>
            <person name="Henrissat B."/>
            <person name="Matheny P.B."/>
            <person name="Labbe J."/>
            <person name="Martin F.M."/>
        </authorList>
    </citation>
    <scope>NUCLEOTIDE SEQUENCE</scope>
    <source>
        <strain evidence="2">BPL690</strain>
    </source>
</reference>
<feature type="compositionally biased region" description="Polar residues" evidence="1">
    <location>
        <begin position="354"/>
        <end position="365"/>
    </location>
</feature>
<feature type="compositionally biased region" description="Pro residues" evidence="1">
    <location>
        <begin position="665"/>
        <end position="674"/>
    </location>
</feature>
<feature type="region of interest" description="Disordered" evidence="1">
    <location>
        <begin position="381"/>
        <end position="453"/>
    </location>
</feature>
<protein>
    <recommendedName>
        <fullName evidence="4">PX domain-containing protein</fullName>
    </recommendedName>
</protein>
<keyword evidence="3" id="KW-1185">Reference proteome</keyword>
<feature type="compositionally biased region" description="Polar residues" evidence="1">
    <location>
        <begin position="245"/>
        <end position="287"/>
    </location>
</feature>
<gene>
    <name evidence="2" type="ORF">B0F90DRAFT_1309664</name>
</gene>
<dbReference type="AlphaFoldDB" id="A0AAD4M8S9"/>
<feature type="region of interest" description="Disordered" evidence="1">
    <location>
        <begin position="654"/>
        <end position="674"/>
    </location>
</feature>
<feature type="region of interest" description="Disordered" evidence="1">
    <location>
        <begin position="542"/>
        <end position="574"/>
    </location>
</feature>
<sequence>MASLTWLPVNVPGGHDGGPLAHDYYKRAVYRGAPRRFEVDSLPPTKFGKAYYFGLKIIPILGDTVSIKSACTNSEYEIWRRWEDCLWFQDILELRYGIISREKRQRLAAGKGVKKNGLYIHDHAASFESLPPGPDPKSVAKNIHEYLPKLTKRGTLFRPSQATVDQRQKEFIALIKAFFQKDVPSLVLELRDDRNIRDFFGYWRRDYDLAHKRKGKRPLTALDSTGIGSVMSSYFSASNISLSATPQTPISPLSTQTPRSPSHQRPNTADSIVSSSDTKSAFSSPSPTFLARCPPSSAPPRIGPTFRDSPTSEGGQDAHRRKRSISSSNYSGFSLSSLAHSSHTVTSRPRADSHVNTTLSSSRPETFNVTSDFPLFLSSSTRDLIPSPRPAPHSPTYATPGLGTLLEDTELGSSIPALPPTPRSRKESSVHPDRTNRNCRVWHDPDEASSSDGDILDRELLTPVDGTTLNVTLTNSTSTSSLPSSVALSNLSLHSRRSSWRTSSELVRPGSAGSNGSRIELDLPLMACTDVFSKPGPISTPMSVNSSLGMRRSLSGRRPRSLSLPQPYLAPAPTDVGDGGWSDLGEDFIDAYFSGPEPFSIPNDEDSLAHYDAAPSNLPLDILEDPLESPFSASGLSTHRQEVDYSGRSPGAFHLPWTTSSSSQPPSPQAPFGPAPVVPGDGTLVVKAALDNAIVVFRARRDIALTELRQRVYDKFVRTEGLPLRSPFALAYVPPAVGASGKRASTISSTSAASADLARALPLRNEGEWVTAVAGCGSKITLRVSYPTSQ</sequence>
<name>A0AAD4M8S9_9AGAM</name>
<feature type="compositionally biased region" description="Low complexity" evidence="1">
    <location>
        <begin position="325"/>
        <end position="347"/>
    </location>
</feature>